<dbReference type="EMBL" id="JABFRW010000094">
    <property type="protein sequence ID" value="NOT34100.1"/>
    <property type="molecule type" value="Genomic_DNA"/>
</dbReference>
<dbReference type="PANTHER" id="PTHR37309">
    <property type="entry name" value="SLR0284 PROTEIN"/>
    <property type="match status" value="1"/>
</dbReference>
<comment type="caution">
    <text evidence="2">The sequence shown here is derived from an EMBL/GenBank/DDBJ whole genome shotgun (WGS) entry which is preliminary data.</text>
</comment>
<keyword evidence="1" id="KW-0812">Transmembrane</keyword>
<dbReference type="Proteomes" id="UP000580839">
    <property type="component" value="Unassembled WGS sequence"/>
</dbReference>
<feature type="transmembrane region" description="Helical" evidence="1">
    <location>
        <begin position="28"/>
        <end position="46"/>
    </location>
</feature>
<dbReference type="Pfam" id="PF04020">
    <property type="entry name" value="Phage_holin_4_2"/>
    <property type="match status" value="1"/>
</dbReference>
<organism evidence="2 3">
    <name type="scientific">Eiseniibacteriota bacterium</name>
    <dbReference type="NCBI Taxonomy" id="2212470"/>
    <lineage>
        <taxon>Bacteria</taxon>
        <taxon>Candidatus Eiseniibacteriota</taxon>
    </lineage>
</organism>
<reference evidence="2 3" key="1">
    <citation type="submission" date="2020-04" db="EMBL/GenBank/DDBJ databases">
        <title>Metagenomic profiling of ammonia- and methane-oxidizing microorganisms in a Dutch drinking water treatment plant.</title>
        <authorList>
            <person name="Poghosyan L."/>
            <person name="Leucker S."/>
        </authorList>
    </citation>
    <scope>NUCLEOTIDE SEQUENCE [LARGE SCALE GENOMIC DNA]</scope>
    <source>
        <strain evidence="2">S-RSF-IL-03</strain>
    </source>
</reference>
<evidence type="ECO:0000256" key="1">
    <source>
        <dbReference type="SAM" id="Phobius"/>
    </source>
</evidence>
<sequence length="118" mass="12835">MKHLLYFVVIAAAMLLLSQLLPGFEVTGWVPALLGALVLAFVNTLVKPILFVLTLPFTIITLGLFLFVLNAACLWIASLVVPGFRISNIVTALLASILLSLVGMIWKAVTRETKQEKA</sequence>
<name>A0A849SRT9_UNCEI</name>
<feature type="transmembrane region" description="Helical" evidence="1">
    <location>
        <begin position="53"/>
        <end position="77"/>
    </location>
</feature>
<proteinExistence type="predicted"/>
<dbReference type="InterPro" id="IPR007165">
    <property type="entry name" value="Phage_holin_4_2"/>
</dbReference>
<evidence type="ECO:0000313" key="3">
    <source>
        <dbReference type="Proteomes" id="UP000580839"/>
    </source>
</evidence>
<keyword evidence="1" id="KW-1133">Transmembrane helix</keyword>
<dbReference type="PANTHER" id="PTHR37309:SF1">
    <property type="entry name" value="SLR0284 PROTEIN"/>
    <property type="match status" value="1"/>
</dbReference>
<protein>
    <submittedName>
        <fullName evidence="2">Phage holin family protein</fullName>
    </submittedName>
</protein>
<feature type="transmembrane region" description="Helical" evidence="1">
    <location>
        <begin position="89"/>
        <end position="109"/>
    </location>
</feature>
<evidence type="ECO:0000313" key="2">
    <source>
        <dbReference type="EMBL" id="NOT34100.1"/>
    </source>
</evidence>
<keyword evidence="1" id="KW-0472">Membrane</keyword>
<accession>A0A849SRT9</accession>
<gene>
    <name evidence="2" type="ORF">HOP12_08015</name>
</gene>
<dbReference type="AlphaFoldDB" id="A0A849SRT9"/>